<dbReference type="Proteomes" id="UP001321498">
    <property type="component" value="Chromosome"/>
</dbReference>
<name>A0ABM8G7T4_9MICO</name>
<accession>A0ABM8G7T4</accession>
<evidence type="ECO:0000256" key="1">
    <source>
        <dbReference type="SAM" id="Phobius"/>
    </source>
</evidence>
<reference evidence="3" key="1">
    <citation type="journal article" date="2019" name="Int. J. Syst. Evol. Microbiol.">
        <title>The Global Catalogue of Microorganisms (GCM) 10K type strain sequencing project: providing services to taxonomists for standard genome sequencing and annotation.</title>
        <authorList>
            <consortium name="The Broad Institute Genomics Platform"/>
            <consortium name="The Broad Institute Genome Sequencing Center for Infectious Disease"/>
            <person name="Wu L."/>
            <person name="Ma J."/>
        </authorList>
    </citation>
    <scope>NUCLEOTIDE SEQUENCE [LARGE SCALE GENOMIC DNA]</scope>
    <source>
        <strain evidence="3">NBRC 108725</strain>
    </source>
</reference>
<protein>
    <submittedName>
        <fullName evidence="2">Uncharacterized protein</fullName>
    </submittedName>
</protein>
<keyword evidence="1" id="KW-0812">Transmembrane</keyword>
<dbReference type="EMBL" id="AP027731">
    <property type="protein sequence ID" value="BDZ44156.1"/>
    <property type="molecule type" value="Genomic_DNA"/>
</dbReference>
<gene>
    <name evidence="2" type="ORF">GCM10025866_00650</name>
</gene>
<proteinExistence type="predicted"/>
<keyword evidence="1" id="KW-1133">Transmembrane helix</keyword>
<evidence type="ECO:0000313" key="3">
    <source>
        <dbReference type="Proteomes" id="UP001321498"/>
    </source>
</evidence>
<sequence>MPLDGGHVAGALWEGIRKGFARLFRRRDPGPVDTAKLMPLTFGVVILLGAMSALLIYADIVKPISVL</sequence>
<evidence type="ECO:0000313" key="2">
    <source>
        <dbReference type="EMBL" id="BDZ44156.1"/>
    </source>
</evidence>
<organism evidence="2 3">
    <name type="scientific">Naasia aerilata</name>
    <dbReference type="NCBI Taxonomy" id="1162966"/>
    <lineage>
        <taxon>Bacteria</taxon>
        <taxon>Bacillati</taxon>
        <taxon>Actinomycetota</taxon>
        <taxon>Actinomycetes</taxon>
        <taxon>Micrococcales</taxon>
        <taxon>Microbacteriaceae</taxon>
        <taxon>Naasia</taxon>
    </lineage>
</organism>
<keyword evidence="3" id="KW-1185">Reference proteome</keyword>
<keyword evidence="1" id="KW-0472">Membrane</keyword>
<feature type="transmembrane region" description="Helical" evidence="1">
    <location>
        <begin position="37"/>
        <end position="58"/>
    </location>
</feature>